<feature type="transmembrane region" description="Helical" evidence="2">
    <location>
        <begin position="256"/>
        <end position="282"/>
    </location>
</feature>
<feature type="transmembrane region" description="Helical" evidence="2">
    <location>
        <begin position="71"/>
        <end position="94"/>
    </location>
</feature>
<feature type="transmembrane region" description="Helical" evidence="2">
    <location>
        <begin position="397"/>
        <end position="421"/>
    </location>
</feature>
<dbReference type="Pfam" id="PF09852">
    <property type="entry name" value="DUF2079"/>
    <property type="match status" value="1"/>
</dbReference>
<gene>
    <name evidence="3" type="ORF">Pla8534_06170</name>
</gene>
<dbReference type="RefSeq" id="WP_197442955.1">
    <property type="nucleotide sequence ID" value="NZ_CP036433.1"/>
</dbReference>
<evidence type="ECO:0000313" key="4">
    <source>
        <dbReference type="Proteomes" id="UP000317648"/>
    </source>
</evidence>
<evidence type="ECO:0000313" key="3">
    <source>
        <dbReference type="EMBL" id="QDU92844.1"/>
    </source>
</evidence>
<name>A0A518DLX9_9BACT</name>
<feature type="transmembrane region" description="Helical" evidence="2">
    <location>
        <begin position="141"/>
        <end position="159"/>
    </location>
</feature>
<dbReference type="KEGG" id="lcre:Pla8534_06170"/>
<feature type="region of interest" description="Disordered" evidence="1">
    <location>
        <begin position="1"/>
        <end position="29"/>
    </location>
</feature>
<keyword evidence="4" id="KW-1185">Reference proteome</keyword>
<feature type="transmembrane region" description="Helical" evidence="2">
    <location>
        <begin position="317"/>
        <end position="337"/>
    </location>
</feature>
<dbReference type="AlphaFoldDB" id="A0A518DLX9"/>
<keyword evidence="2" id="KW-1133">Transmembrane helix</keyword>
<proteinExistence type="predicted"/>
<reference evidence="3 4" key="1">
    <citation type="submission" date="2019-02" db="EMBL/GenBank/DDBJ databases">
        <title>Deep-cultivation of Planctomycetes and their phenomic and genomic characterization uncovers novel biology.</title>
        <authorList>
            <person name="Wiegand S."/>
            <person name="Jogler M."/>
            <person name="Boedeker C."/>
            <person name="Pinto D."/>
            <person name="Vollmers J."/>
            <person name="Rivas-Marin E."/>
            <person name="Kohn T."/>
            <person name="Peeters S.H."/>
            <person name="Heuer A."/>
            <person name="Rast P."/>
            <person name="Oberbeckmann S."/>
            <person name="Bunk B."/>
            <person name="Jeske O."/>
            <person name="Meyerdierks A."/>
            <person name="Storesund J.E."/>
            <person name="Kallscheuer N."/>
            <person name="Luecker S."/>
            <person name="Lage O.M."/>
            <person name="Pohl T."/>
            <person name="Merkel B.J."/>
            <person name="Hornburger P."/>
            <person name="Mueller R.-W."/>
            <person name="Bruemmer F."/>
            <person name="Labrenz M."/>
            <person name="Spormann A.M."/>
            <person name="Op den Camp H."/>
            <person name="Overmann J."/>
            <person name="Amann R."/>
            <person name="Jetten M.S.M."/>
            <person name="Mascher T."/>
            <person name="Medema M.H."/>
            <person name="Devos D.P."/>
            <person name="Kaster A.-K."/>
            <person name="Ovreas L."/>
            <person name="Rohde M."/>
            <person name="Galperin M.Y."/>
            <person name="Jogler C."/>
        </authorList>
    </citation>
    <scope>NUCLEOTIDE SEQUENCE [LARGE SCALE GENOMIC DNA]</scope>
    <source>
        <strain evidence="3 4">Pla85_3_4</strain>
    </source>
</reference>
<feature type="transmembrane region" description="Helical" evidence="2">
    <location>
        <begin position="541"/>
        <end position="560"/>
    </location>
</feature>
<keyword evidence="2" id="KW-0812">Transmembrane</keyword>
<evidence type="ECO:0008006" key="5">
    <source>
        <dbReference type="Google" id="ProtNLM"/>
    </source>
</evidence>
<organism evidence="3 4">
    <name type="scientific">Lignipirellula cremea</name>
    <dbReference type="NCBI Taxonomy" id="2528010"/>
    <lineage>
        <taxon>Bacteria</taxon>
        <taxon>Pseudomonadati</taxon>
        <taxon>Planctomycetota</taxon>
        <taxon>Planctomycetia</taxon>
        <taxon>Pirellulales</taxon>
        <taxon>Pirellulaceae</taxon>
        <taxon>Lignipirellula</taxon>
    </lineage>
</organism>
<feature type="transmembrane region" description="Helical" evidence="2">
    <location>
        <begin position="106"/>
        <end position="129"/>
    </location>
</feature>
<feature type="transmembrane region" description="Helical" evidence="2">
    <location>
        <begin position="180"/>
        <end position="199"/>
    </location>
</feature>
<feature type="transmembrane region" description="Helical" evidence="2">
    <location>
        <begin position="510"/>
        <end position="529"/>
    </location>
</feature>
<feature type="transmembrane region" description="Helical" evidence="2">
    <location>
        <begin position="30"/>
        <end position="51"/>
    </location>
</feature>
<keyword evidence="2" id="KW-0472">Membrane</keyword>
<dbReference type="InterPro" id="IPR018650">
    <property type="entry name" value="STSV1_Orf64"/>
</dbReference>
<dbReference type="Proteomes" id="UP000317648">
    <property type="component" value="Chromosome"/>
</dbReference>
<dbReference type="EMBL" id="CP036433">
    <property type="protein sequence ID" value="QDU92844.1"/>
    <property type="molecule type" value="Genomic_DNA"/>
</dbReference>
<feature type="transmembrane region" description="Helical" evidence="2">
    <location>
        <begin position="481"/>
        <end position="498"/>
    </location>
</feature>
<accession>A0A518DLX9</accession>
<evidence type="ECO:0000256" key="1">
    <source>
        <dbReference type="SAM" id="MobiDB-lite"/>
    </source>
</evidence>
<sequence length="697" mass="75369">MGEKQRRRRLQETSARSGSLRSEKPPAASVSLPAVGSACLAGFVWTFALLQVNSRFHSLLLYQVSASGPPLLGWLLLSGWQLLSILALGTAVAWGCYRANQTAGRALGASTGWILAAGLVPLLDLFRLAGVPLPLSLYEPLWLVFVTSSAVAAMAGDWFPSVWAAAAEEPFEPPTSRVNSPWWTVAAVGACVVMLGWWISEGLTAYHNFLLGHADFGMYARRLDSTWSGRGWLVESPGSSPFYDHFNPGLLLLTPFWGLAPTGQMLVVLQAFCLAAPGLCVYHLARGYGASRAGAAFWTVAWLLYPVTMNLNLNYSYGWHPVSVSLLAMFAAIAAWTRGRRWLALLALLLAGSMQEDVWAPIACLAFVLAGHAWFVSRRQASTEESLAETTAAGWPAAGNPVALLLAGAASVLLFLAIYVWSPSSGFQAGRFHELGDSLGAVLLSPLLRPTAFWGNLFRDRCLVFLLALFLPLGWRPLLRGGWLLLAAAPALAILLVWNFDPAQSIAHQYTSTLLPIFFFAAIVGAAGNRQVSSGQRERSLFRYGAAAAAAGLVGCAALSSSPWNEKPFYEIAAVSYPQQAALRLTPANNRAIHRLINQVRGPQARVLASGRLAAHLLDSERLEAIGTVANRWPLVDAEAAPGEPRLATFDWILFDLDELFSQSRQQMLDAMAEAEQAGFQVVTQDEGVVLMKRTTP</sequence>
<feature type="transmembrane region" description="Helical" evidence="2">
    <location>
        <begin position="358"/>
        <end position="377"/>
    </location>
</feature>
<protein>
    <recommendedName>
        <fullName evidence="5">DUF2079 domain-containing protein</fullName>
    </recommendedName>
</protein>
<evidence type="ECO:0000256" key="2">
    <source>
        <dbReference type="SAM" id="Phobius"/>
    </source>
</evidence>